<proteinExistence type="predicted"/>
<dbReference type="EMBL" id="LCBN01000043">
    <property type="protein sequence ID" value="KKS12728.1"/>
    <property type="molecule type" value="Genomic_DNA"/>
</dbReference>
<comment type="caution">
    <text evidence="2">The sequence shown here is derived from an EMBL/GenBank/DDBJ whole genome shotgun (WGS) entry which is preliminary data.</text>
</comment>
<accession>A0A0G0ZIA7</accession>
<evidence type="ECO:0000256" key="1">
    <source>
        <dbReference type="SAM" id="MobiDB-lite"/>
    </source>
</evidence>
<gene>
    <name evidence="2" type="ORF">UU67_C0043G0002</name>
</gene>
<evidence type="ECO:0000313" key="3">
    <source>
        <dbReference type="Proteomes" id="UP000034753"/>
    </source>
</evidence>
<feature type="compositionally biased region" description="Polar residues" evidence="1">
    <location>
        <begin position="19"/>
        <end position="28"/>
    </location>
</feature>
<evidence type="ECO:0000313" key="2">
    <source>
        <dbReference type="EMBL" id="KKS12728.1"/>
    </source>
</evidence>
<reference evidence="2 3" key="1">
    <citation type="journal article" date="2015" name="Nature">
        <title>rRNA introns, odd ribosomes, and small enigmatic genomes across a large radiation of phyla.</title>
        <authorList>
            <person name="Brown C.T."/>
            <person name="Hug L.A."/>
            <person name="Thomas B.C."/>
            <person name="Sharon I."/>
            <person name="Castelle C.J."/>
            <person name="Singh A."/>
            <person name="Wilkins M.J."/>
            <person name="Williams K.H."/>
            <person name="Banfield J.F."/>
        </authorList>
    </citation>
    <scope>NUCLEOTIDE SEQUENCE [LARGE SCALE GENOMIC DNA]</scope>
</reference>
<name>A0A0G0ZIA7_9BACT</name>
<organism evidence="2 3">
    <name type="scientific">Candidatus Daviesbacteria bacterium GW2011_GWB1_41_5</name>
    <dbReference type="NCBI Taxonomy" id="1618429"/>
    <lineage>
        <taxon>Bacteria</taxon>
        <taxon>Candidatus Daviesiibacteriota</taxon>
    </lineage>
</organism>
<sequence length="51" mass="5626">MRVSRNFNNAVILGTSPVSQYGVNSARTPESKKERRFWTSPSTSLRAVGGQ</sequence>
<dbReference type="AlphaFoldDB" id="A0A0G0ZIA7"/>
<protein>
    <submittedName>
        <fullName evidence="2">Uncharacterized protein</fullName>
    </submittedName>
</protein>
<feature type="region of interest" description="Disordered" evidence="1">
    <location>
        <begin position="19"/>
        <end position="51"/>
    </location>
</feature>
<dbReference type="Proteomes" id="UP000034753">
    <property type="component" value="Unassembled WGS sequence"/>
</dbReference>